<organism evidence="2 3">
    <name type="scientific">Parabacteroides faecalis</name>
    <dbReference type="NCBI Taxonomy" id="2924040"/>
    <lineage>
        <taxon>Bacteria</taxon>
        <taxon>Pseudomonadati</taxon>
        <taxon>Bacteroidota</taxon>
        <taxon>Bacteroidia</taxon>
        <taxon>Bacteroidales</taxon>
        <taxon>Tannerellaceae</taxon>
        <taxon>Parabacteroides</taxon>
    </lineage>
</organism>
<evidence type="ECO:0000313" key="3">
    <source>
        <dbReference type="Proteomes" id="UP001165444"/>
    </source>
</evidence>
<dbReference type="RefSeq" id="WP_243326638.1">
    <property type="nucleotide sequence ID" value="NZ_JAKZMM010000074.1"/>
</dbReference>
<name>A0ABT0C5X5_9BACT</name>
<comment type="caution">
    <text evidence="2">The sequence shown here is derived from an EMBL/GenBank/DDBJ whole genome shotgun (WGS) entry which is preliminary data.</text>
</comment>
<evidence type="ECO:0000256" key="1">
    <source>
        <dbReference type="SAM" id="Coils"/>
    </source>
</evidence>
<feature type="coiled-coil region" evidence="1">
    <location>
        <begin position="51"/>
        <end position="78"/>
    </location>
</feature>
<keyword evidence="1" id="KW-0175">Coiled coil</keyword>
<dbReference type="Proteomes" id="UP001165444">
    <property type="component" value="Unassembled WGS sequence"/>
</dbReference>
<protein>
    <submittedName>
        <fullName evidence="2">Uncharacterized protein</fullName>
    </submittedName>
</protein>
<dbReference type="EMBL" id="JAKZMM010000074">
    <property type="protein sequence ID" value="MCJ2382345.1"/>
    <property type="molecule type" value="Genomic_DNA"/>
</dbReference>
<accession>A0ABT0C5X5</accession>
<keyword evidence="3" id="KW-1185">Reference proteome</keyword>
<proteinExistence type="predicted"/>
<gene>
    <name evidence="2" type="ORF">MUN53_17320</name>
</gene>
<reference evidence="2 3" key="1">
    <citation type="submission" date="2022-03" db="EMBL/GenBank/DDBJ databases">
        <title>Parabacteroides sp. nov. isolated from swine feces.</title>
        <authorList>
            <person name="Bak J.E."/>
        </authorList>
    </citation>
    <scope>NUCLEOTIDE SEQUENCE [LARGE SCALE GENOMIC DNA]</scope>
    <source>
        <strain evidence="2 3">AGMB00274</strain>
    </source>
</reference>
<sequence length="101" mass="12358">MTRTEQKKELMEVLQDVPIKMAERFKRNFERMAFDNDVDFNDWIDDVCLEIDHKEDKNKSVKRKIREARVKRNKHQEQPNTVMWGLEDARYYQQKIRGLSK</sequence>
<evidence type="ECO:0000313" key="2">
    <source>
        <dbReference type="EMBL" id="MCJ2382345.1"/>
    </source>
</evidence>